<comment type="caution">
    <text evidence="1">The sequence shown here is derived from an EMBL/GenBank/DDBJ whole genome shotgun (WGS) entry which is preliminary data.</text>
</comment>
<protein>
    <submittedName>
        <fullName evidence="1">Ribose ABC transporter substrate-binding protein</fullName>
    </submittedName>
</protein>
<dbReference type="RefSeq" id="WP_117442643.1">
    <property type="nucleotide sequence ID" value="NZ_JAJFEN010000034.1"/>
</dbReference>
<dbReference type="Proteomes" id="UP000260025">
    <property type="component" value="Unassembled WGS sequence"/>
</dbReference>
<accession>A0A3E2VYK2</accession>
<evidence type="ECO:0000313" key="2">
    <source>
        <dbReference type="Proteomes" id="UP000260025"/>
    </source>
</evidence>
<reference evidence="1 2" key="1">
    <citation type="submission" date="2018-08" db="EMBL/GenBank/DDBJ databases">
        <title>A genome reference for cultivated species of the human gut microbiota.</title>
        <authorList>
            <person name="Zou Y."/>
            <person name="Xue W."/>
            <person name="Luo G."/>
        </authorList>
    </citation>
    <scope>NUCLEOTIDE SEQUENCE [LARGE SCALE GENOMIC DNA]</scope>
    <source>
        <strain evidence="1 2">OF01-2LB</strain>
    </source>
</reference>
<sequence length="151" mass="18380">MYRKEEGSYVEKKSIDLQMISDYEQTGCRLKEFLESCQKKDVKIAFQNKTVEPEWMMEVYQMIMKRTREELKVEQRAGIKRALKRREEGTGTYGRPRVELPEDFENQLKERIRKHENLSTYCEQIKMKKSTFYKWAKVYRDAWETNEVKIE</sequence>
<proteinExistence type="predicted"/>
<organism evidence="1 2">
    <name type="scientific">Clostridium innocuum</name>
    <dbReference type="NCBI Taxonomy" id="1522"/>
    <lineage>
        <taxon>Bacteria</taxon>
        <taxon>Bacillati</taxon>
        <taxon>Bacillota</taxon>
        <taxon>Clostridia</taxon>
        <taxon>Eubacteriales</taxon>
        <taxon>Clostridiaceae</taxon>
        <taxon>Clostridium</taxon>
    </lineage>
</organism>
<name>A0A3E2VYK2_CLOIN</name>
<dbReference type="OrthoDB" id="1657801at2"/>
<gene>
    <name evidence="1" type="ORF">DXA38_07570</name>
</gene>
<dbReference type="EMBL" id="QVEV01000008">
    <property type="protein sequence ID" value="RGC16533.1"/>
    <property type="molecule type" value="Genomic_DNA"/>
</dbReference>
<evidence type="ECO:0000313" key="1">
    <source>
        <dbReference type="EMBL" id="RGC16533.1"/>
    </source>
</evidence>
<dbReference type="AlphaFoldDB" id="A0A3E2VYK2"/>